<feature type="transmembrane region" description="Helical" evidence="2">
    <location>
        <begin position="119"/>
        <end position="138"/>
    </location>
</feature>
<feature type="transmembrane region" description="Helical" evidence="2">
    <location>
        <begin position="145"/>
        <end position="169"/>
    </location>
</feature>
<dbReference type="Proteomes" id="UP000635606">
    <property type="component" value="Unassembled WGS sequence"/>
</dbReference>
<feature type="chain" id="PRO_5039058830" evidence="3">
    <location>
        <begin position="19"/>
        <end position="241"/>
    </location>
</feature>
<gene>
    <name evidence="5" type="ORF">Voc01_028740</name>
</gene>
<dbReference type="Gene3D" id="1.20.120.1220">
    <property type="match status" value="1"/>
</dbReference>
<comment type="similarity">
    <text evidence="1">Belongs to the peptidase A24 family.</text>
</comment>
<keyword evidence="2" id="KW-0812">Transmembrane</keyword>
<dbReference type="EMBL" id="BOPH01000034">
    <property type="protein sequence ID" value="GIJ67957.1"/>
    <property type="molecule type" value="Genomic_DNA"/>
</dbReference>
<dbReference type="GO" id="GO:0005886">
    <property type="term" value="C:plasma membrane"/>
    <property type="evidence" value="ECO:0007669"/>
    <property type="project" value="TreeGrafter"/>
</dbReference>
<evidence type="ECO:0000256" key="2">
    <source>
        <dbReference type="SAM" id="Phobius"/>
    </source>
</evidence>
<evidence type="ECO:0000256" key="3">
    <source>
        <dbReference type="SAM" id="SignalP"/>
    </source>
</evidence>
<reference evidence="5" key="1">
    <citation type="submission" date="2021-01" db="EMBL/GenBank/DDBJ databases">
        <title>Whole genome shotgun sequence of Virgisporangium ochraceum NBRC 16418.</title>
        <authorList>
            <person name="Komaki H."/>
            <person name="Tamura T."/>
        </authorList>
    </citation>
    <scope>NUCLEOTIDE SEQUENCE</scope>
    <source>
        <strain evidence="5">NBRC 16418</strain>
    </source>
</reference>
<evidence type="ECO:0000313" key="5">
    <source>
        <dbReference type="EMBL" id="GIJ67957.1"/>
    </source>
</evidence>
<feature type="transmembrane region" description="Helical" evidence="2">
    <location>
        <begin position="95"/>
        <end position="113"/>
    </location>
</feature>
<proteinExistence type="inferred from homology"/>
<name>A0A8J3ZS01_9ACTN</name>
<keyword evidence="2" id="KW-1133">Transmembrane helix</keyword>
<dbReference type="PANTHER" id="PTHR30487">
    <property type="entry name" value="TYPE 4 PREPILIN-LIKE PROTEINS LEADER PEPTIDE-PROCESSING ENZYME"/>
    <property type="match status" value="1"/>
</dbReference>
<dbReference type="GO" id="GO:0006465">
    <property type="term" value="P:signal peptide processing"/>
    <property type="evidence" value="ECO:0007669"/>
    <property type="project" value="TreeGrafter"/>
</dbReference>
<sequence>MDLMRMPSLLLITPLLRAAVAIHAVPAGTPWRRCCDSCGDPLSSRVFYPAGRCGFCRARIGAPPFWLEAVTAVAIADIGALVAAGRLSLLESLAVAWWVGWAIPLAFIDAAVHRLPDRLTYPAAAGTVALLGLAAALGPHGAGQFALAVVAGLGIAGAFAILTLTLGRLGPGLGDAKLLLSTATLLGWFGWQALAVGIALGLVAQGLVAAVVLAGRSEQITHVPMGPFLIGGAAVAVTVAS</sequence>
<organism evidence="5 6">
    <name type="scientific">Virgisporangium ochraceum</name>
    <dbReference type="NCBI Taxonomy" id="65505"/>
    <lineage>
        <taxon>Bacteria</taxon>
        <taxon>Bacillati</taxon>
        <taxon>Actinomycetota</taxon>
        <taxon>Actinomycetes</taxon>
        <taxon>Micromonosporales</taxon>
        <taxon>Micromonosporaceae</taxon>
        <taxon>Virgisporangium</taxon>
    </lineage>
</organism>
<dbReference type="Pfam" id="PF01478">
    <property type="entry name" value="Peptidase_A24"/>
    <property type="match status" value="1"/>
</dbReference>
<dbReference type="RefSeq" id="WP_239160185.1">
    <property type="nucleotide sequence ID" value="NZ_BOPH01000034.1"/>
</dbReference>
<feature type="transmembrane region" description="Helical" evidence="2">
    <location>
        <begin position="65"/>
        <end position="83"/>
    </location>
</feature>
<feature type="signal peptide" evidence="3">
    <location>
        <begin position="1"/>
        <end position="18"/>
    </location>
</feature>
<keyword evidence="6" id="KW-1185">Reference proteome</keyword>
<dbReference type="InterPro" id="IPR050882">
    <property type="entry name" value="Prepilin_peptidase/N-MTase"/>
</dbReference>
<dbReference type="AlphaFoldDB" id="A0A8J3ZS01"/>
<protein>
    <submittedName>
        <fullName evidence="5">Prepilin peptidase</fullName>
    </submittedName>
</protein>
<evidence type="ECO:0000256" key="1">
    <source>
        <dbReference type="ARBA" id="ARBA00005801"/>
    </source>
</evidence>
<feature type="transmembrane region" description="Helical" evidence="2">
    <location>
        <begin position="189"/>
        <end position="213"/>
    </location>
</feature>
<dbReference type="InterPro" id="IPR000045">
    <property type="entry name" value="Prepilin_IV_endopep_pep"/>
</dbReference>
<dbReference type="GO" id="GO:0004190">
    <property type="term" value="F:aspartic-type endopeptidase activity"/>
    <property type="evidence" value="ECO:0007669"/>
    <property type="project" value="InterPro"/>
</dbReference>
<comment type="caution">
    <text evidence="5">The sequence shown here is derived from an EMBL/GenBank/DDBJ whole genome shotgun (WGS) entry which is preliminary data.</text>
</comment>
<accession>A0A8J3ZS01</accession>
<dbReference type="PANTHER" id="PTHR30487:SF0">
    <property type="entry name" value="PREPILIN LEADER PEPTIDASE_N-METHYLTRANSFERASE-RELATED"/>
    <property type="match status" value="1"/>
</dbReference>
<evidence type="ECO:0000259" key="4">
    <source>
        <dbReference type="Pfam" id="PF01478"/>
    </source>
</evidence>
<keyword evidence="2" id="KW-0472">Membrane</keyword>
<feature type="domain" description="Prepilin type IV endopeptidase peptidase" evidence="4">
    <location>
        <begin position="99"/>
        <end position="203"/>
    </location>
</feature>
<evidence type="ECO:0000313" key="6">
    <source>
        <dbReference type="Proteomes" id="UP000635606"/>
    </source>
</evidence>
<feature type="transmembrane region" description="Helical" evidence="2">
    <location>
        <begin position="220"/>
        <end position="240"/>
    </location>
</feature>
<keyword evidence="3" id="KW-0732">Signal</keyword>